<proteinExistence type="predicted"/>
<dbReference type="Proteomes" id="UP000887574">
    <property type="component" value="Unplaced"/>
</dbReference>
<name>A0A915D1K7_9BILA</name>
<reference evidence="2" key="1">
    <citation type="submission" date="2022-11" db="UniProtKB">
        <authorList>
            <consortium name="WormBaseParasite"/>
        </authorList>
    </citation>
    <scope>IDENTIFICATION</scope>
</reference>
<organism evidence="1 2">
    <name type="scientific">Ditylenchus dipsaci</name>
    <dbReference type="NCBI Taxonomy" id="166011"/>
    <lineage>
        <taxon>Eukaryota</taxon>
        <taxon>Metazoa</taxon>
        <taxon>Ecdysozoa</taxon>
        <taxon>Nematoda</taxon>
        <taxon>Chromadorea</taxon>
        <taxon>Rhabditida</taxon>
        <taxon>Tylenchina</taxon>
        <taxon>Tylenchomorpha</taxon>
        <taxon>Sphaerularioidea</taxon>
        <taxon>Anguinidae</taxon>
        <taxon>Anguininae</taxon>
        <taxon>Ditylenchus</taxon>
    </lineage>
</organism>
<accession>A0A915D1K7</accession>
<protein>
    <submittedName>
        <fullName evidence="2">Uncharacterized protein</fullName>
    </submittedName>
</protein>
<evidence type="ECO:0000313" key="1">
    <source>
        <dbReference type="Proteomes" id="UP000887574"/>
    </source>
</evidence>
<keyword evidence="1" id="KW-1185">Reference proteome</keyword>
<evidence type="ECO:0000313" key="2">
    <source>
        <dbReference type="WBParaSite" id="jg14481"/>
    </source>
</evidence>
<dbReference type="AlphaFoldDB" id="A0A915D1K7"/>
<dbReference type="WBParaSite" id="jg14481">
    <property type="protein sequence ID" value="jg14481"/>
    <property type="gene ID" value="jg14481"/>
</dbReference>
<sequence>MSMMARYSPGTVSPQFKVTPIMRHPMNCHFDGGHFVSSVSQLQSSPNQDVREYVKWMMYWIKVDPPLFMKHEEEIDMFLEQAKTESYKQVVNLGSRGLMCARDIVATAALRGQAQLAQQLQRSYSTGDVNRGEIAPVVRRVTAVRHTEIEEEEEDQLQVRTWTGAYDNQGRIIEQTVAEFAEEEVVVIEDPLLH</sequence>